<protein>
    <recommendedName>
        <fullName evidence="1">AraC effector-binding domain-containing protein</fullName>
    </recommendedName>
</protein>
<evidence type="ECO:0000259" key="1">
    <source>
        <dbReference type="SMART" id="SM00871"/>
    </source>
</evidence>
<dbReference type="OrthoDB" id="104532at2157"/>
<feature type="domain" description="AraC effector-binding" evidence="1">
    <location>
        <begin position="2"/>
        <end position="156"/>
    </location>
</feature>
<dbReference type="SUPFAM" id="SSF55136">
    <property type="entry name" value="Probable bacterial effector-binding domain"/>
    <property type="match status" value="1"/>
</dbReference>
<dbReference type="InterPro" id="IPR010499">
    <property type="entry name" value="AraC_E-bd"/>
</dbReference>
<dbReference type="InterPro" id="IPR029442">
    <property type="entry name" value="GyrI-like"/>
</dbReference>
<reference evidence="2" key="1">
    <citation type="submission" date="2014-12" db="EMBL/GenBank/DDBJ databases">
        <authorList>
            <person name="Huang H.-H."/>
            <person name="Chen S.-C."/>
            <person name="Lai M.-C."/>
        </authorList>
    </citation>
    <scope>NUCLEOTIDE SEQUENCE</scope>
    <source>
        <strain evidence="2">K1F9705b</strain>
    </source>
</reference>
<dbReference type="SMART" id="SM00871">
    <property type="entry name" value="AraC_E_bind"/>
    <property type="match status" value="1"/>
</dbReference>
<proteinExistence type="predicted"/>
<comment type="caution">
    <text evidence="2">The sequence shown here is derived from an EMBL/GenBank/DDBJ whole genome shotgun (WGS) entry which is preliminary data.</text>
</comment>
<dbReference type="InterPro" id="IPR050908">
    <property type="entry name" value="SmbC-like"/>
</dbReference>
<dbReference type="Proteomes" id="UP000730161">
    <property type="component" value="Unassembled WGS sequence"/>
</dbReference>
<dbReference type="InterPro" id="IPR011256">
    <property type="entry name" value="Reg_factor_effector_dom_sf"/>
</dbReference>
<name>A0A8J8B435_9EURY</name>
<accession>A0A8J8B435</accession>
<keyword evidence="3" id="KW-1185">Reference proteome</keyword>
<dbReference type="Pfam" id="PF06445">
    <property type="entry name" value="GyrI-like"/>
    <property type="match status" value="1"/>
</dbReference>
<dbReference type="RefSeq" id="WP_211529920.1">
    <property type="nucleotide sequence ID" value="NZ_JWHL01000002.1"/>
</dbReference>
<organism evidence="2 3">
    <name type="scientific">Methanocalculus chunghsingensis</name>
    <dbReference type="NCBI Taxonomy" id="156457"/>
    <lineage>
        <taxon>Archaea</taxon>
        <taxon>Methanobacteriati</taxon>
        <taxon>Methanobacteriota</taxon>
        <taxon>Stenosarchaea group</taxon>
        <taxon>Methanomicrobia</taxon>
        <taxon>Methanomicrobiales</taxon>
        <taxon>Methanocalculaceae</taxon>
        <taxon>Methanocalculus</taxon>
    </lineage>
</organism>
<sequence length="156" mass="17150">MRLIIEVEGAPQKVLGLRRTGSYDEIGPMIKEIASYIQEKGITPLGPPAYICHEMTLEAVQAAAGTGSADIEVVFPVDDGIEGMGDIQAYELPGGRMVRIIHMGAYRDSGETYTELYNWLAENNLSVNGPIREVYMNDPETTEEDLLVTWIYAPVG</sequence>
<evidence type="ECO:0000313" key="3">
    <source>
        <dbReference type="Proteomes" id="UP000730161"/>
    </source>
</evidence>
<evidence type="ECO:0000313" key="2">
    <source>
        <dbReference type="EMBL" id="MBR1368306.1"/>
    </source>
</evidence>
<dbReference type="PANTHER" id="PTHR40055:SF1">
    <property type="entry name" value="TRANSCRIPTIONAL REGULATOR YGIV-RELATED"/>
    <property type="match status" value="1"/>
</dbReference>
<gene>
    <name evidence="2" type="ORF">RJ53_01855</name>
</gene>
<dbReference type="EMBL" id="JWHL01000002">
    <property type="protein sequence ID" value="MBR1368306.1"/>
    <property type="molecule type" value="Genomic_DNA"/>
</dbReference>
<dbReference type="PANTHER" id="PTHR40055">
    <property type="entry name" value="TRANSCRIPTIONAL REGULATOR YGIV-RELATED"/>
    <property type="match status" value="1"/>
</dbReference>
<dbReference type="AlphaFoldDB" id="A0A8J8B435"/>
<dbReference type="Gene3D" id="3.20.80.10">
    <property type="entry name" value="Regulatory factor, effector binding domain"/>
    <property type="match status" value="1"/>
</dbReference>